<dbReference type="EMBL" id="GEVM01007511">
    <property type="protein sequence ID" value="JAU98427.1"/>
    <property type="molecule type" value="Transcribed_RNA"/>
</dbReference>
<accession>A0A1J3K134</accession>
<protein>
    <submittedName>
        <fullName evidence="1">Pentatricopeptide repeat-containing protein, mitochondrial</fullName>
    </submittedName>
</protein>
<proteinExistence type="predicted"/>
<dbReference type="InterPro" id="IPR011990">
    <property type="entry name" value="TPR-like_helical_dom_sf"/>
</dbReference>
<gene>
    <name evidence="1" type="ORF">MP_TR1814_c3_g1_i1_g.4953</name>
</gene>
<organism evidence="1">
    <name type="scientific">Noccaea caerulescens</name>
    <name type="common">Alpine penny-cress</name>
    <name type="synonym">Thlaspi caerulescens</name>
    <dbReference type="NCBI Taxonomy" id="107243"/>
    <lineage>
        <taxon>Eukaryota</taxon>
        <taxon>Viridiplantae</taxon>
        <taxon>Streptophyta</taxon>
        <taxon>Embryophyta</taxon>
        <taxon>Tracheophyta</taxon>
        <taxon>Spermatophyta</taxon>
        <taxon>Magnoliopsida</taxon>
        <taxon>eudicotyledons</taxon>
        <taxon>Gunneridae</taxon>
        <taxon>Pentapetalae</taxon>
        <taxon>rosids</taxon>
        <taxon>malvids</taxon>
        <taxon>Brassicales</taxon>
        <taxon>Brassicaceae</taxon>
        <taxon>Coluteocarpeae</taxon>
        <taxon>Noccaea</taxon>
    </lineage>
</organism>
<name>A0A1J3K134_NOCCA</name>
<dbReference type="AlphaFoldDB" id="A0A1J3K134"/>
<sequence length="106" mass="11617">MNVAYRLQCTMNSLDLEPGRLAFTATINGVCKQGKAGVACAVSGLMLIKGRNLDEVSGTAFIDGFCEQCEVKTRDALFILKPLVKMRILISARSLCVLVDEYDRVQ</sequence>
<dbReference type="Gene3D" id="1.25.40.10">
    <property type="entry name" value="Tetratricopeptide repeat domain"/>
    <property type="match status" value="1"/>
</dbReference>
<reference evidence="1" key="1">
    <citation type="submission" date="2016-07" db="EMBL/GenBank/DDBJ databases">
        <title>De novo transcriptome assembly of four accessions of the metal hyperaccumulator plant Noccaea caerulescens.</title>
        <authorList>
            <person name="Blande D."/>
            <person name="Halimaa P."/>
            <person name="Tervahauta A.I."/>
            <person name="Aarts M.G."/>
            <person name="Karenlampi S.O."/>
        </authorList>
    </citation>
    <scope>NUCLEOTIDE SEQUENCE</scope>
</reference>
<evidence type="ECO:0000313" key="1">
    <source>
        <dbReference type="EMBL" id="JAU98427.1"/>
    </source>
</evidence>